<gene>
    <name evidence="2" type="ORF">THAPSDRAFT_30854</name>
</gene>
<dbReference type="Pfam" id="PF00226">
    <property type="entry name" value="DnaJ"/>
    <property type="match status" value="1"/>
</dbReference>
<protein>
    <recommendedName>
        <fullName evidence="1">J domain-containing protein</fullName>
    </recommendedName>
</protein>
<dbReference type="Proteomes" id="UP000001449">
    <property type="component" value="Chromosome 1"/>
</dbReference>
<dbReference type="PANTHER" id="PTHR45006:SF2">
    <property type="entry name" value="PROTEIN CAJ1"/>
    <property type="match status" value="1"/>
</dbReference>
<dbReference type="eggNOG" id="KOG0712">
    <property type="taxonomic scope" value="Eukaryota"/>
</dbReference>
<feature type="non-terminal residue" evidence="2">
    <location>
        <position position="65"/>
    </location>
</feature>
<dbReference type="PRINTS" id="PR00625">
    <property type="entry name" value="JDOMAIN"/>
</dbReference>
<dbReference type="InterPro" id="IPR036869">
    <property type="entry name" value="J_dom_sf"/>
</dbReference>
<sequence>HYDILGITRTATQAQIQKAYRRRCLATHPDKLPNGDRQAFDMVSRAYEVLGCERKRALYDRFGEG</sequence>
<proteinExistence type="predicted"/>
<reference evidence="2 3" key="2">
    <citation type="journal article" date="2008" name="Nature">
        <title>The Phaeodactylum genome reveals the evolutionary history of diatom genomes.</title>
        <authorList>
            <person name="Bowler C."/>
            <person name="Allen A.E."/>
            <person name="Badger J.H."/>
            <person name="Grimwood J."/>
            <person name="Jabbari K."/>
            <person name="Kuo A."/>
            <person name="Maheswari U."/>
            <person name="Martens C."/>
            <person name="Maumus F."/>
            <person name="Otillar R.P."/>
            <person name="Rayko E."/>
            <person name="Salamov A."/>
            <person name="Vandepoele K."/>
            <person name="Beszteri B."/>
            <person name="Gruber A."/>
            <person name="Heijde M."/>
            <person name="Katinka M."/>
            <person name="Mock T."/>
            <person name="Valentin K."/>
            <person name="Verret F."/>
            <person name="Berges J.A."/>
            <person name="Brownlee C."/>
            <person name="Cadoret J.P."/>
            <person name="Chiovitti A."/>
            <person name="Choi C.J."/>
            <person name="Coesel S."/>
            <person name="De Martino A."/>
            <person name="Detter J.C."/>
            <person name="Durkin C."/>
            <person name="Falciatore A."/>
            <person name="Fournet J."/>
            <person name="Haruta M."/>
            <person name="Huysman M.J."/>
            <person name="Jenkins B.D."/>
            <person name="Jiroutova K."/>
            <person name="Jorgensen R.E."/>
            <person name="Joubert Y."/>
            <person name="Kaplan A."/>
            <person name="Kroger N."/>
            <person name="Kroth P.G."/>
            <person name="La Roche J."/>
            <person name="Lindquist E."/>
            <person name="Lommer M."/>
            <person name="Martin-Jezequel V."/>
            <person name="Lopez P.J."/>
            <person name="Lucas S."/>
            <person name="Mangogna M."/>
            <person name="McGinnis K."/>
            <person name="Medlin L.K."/>
            <person name="Montsant A."/>
            <person name="Oudot-Le Secq M.P."/>
            <person name="Napoli C."/>
            <person name="Obornik M."/>
            <person name="Parker M.S."/>
            <person name="Petit J.L."/>
            <person name="Porcel B.M."/>
            <person name="Poulsen N."/>
            <person name="Robison M."/>
            <person name="Rychlewski L."/>
            <person name="Rynearson T.A."/>
            <person name="Schmutz J."/>
            <person name="Shapiro H."/>
            <person name="Siaut M."/>
            <person name="Stanley M."/>
            <person name="Sussman M.R."/>
            <person name="Taylor A.R."/>
            <person name="Vardi A."/>
            <person name="von Dassow P."/>
            <person name="Vyverman W."/>
            <person name="Willis A."/>
            <person name="Wyrwicz L.S."/>
            <person name="Rokhsar D.S."/>
            <person name="Weissenbach J."/>
            <person name="Armbrust E.V."/>
            <person name="Green B.R."/>
            <person name="Van de Peer Y."/>
            <person name="Grigoriev I.V."/>
        </authorList>
    </citation>
    <scope>NUCLEOTIDE SEQUENCE [LARGE SCALE GENOMIC DNA]</scope>
    <source>
        <strain evidence="2 3">CCMP1335</strain>
    </source>
</reference>
<dbReference type="InterPro" id="IPR001623">
    <property type="entry name" value="DnaJ_domain"/>
</dbReference>
<dbReference type="GeneID" id="7445005"/>
<dbReference type="AlphaFoldDB" id="B8BSP6"/>
<evidence type="ECO:0000313" key="3">
    <source>
        <dbReference type="Proteomes" id="UP000001449"/>
    </source>
</evidence>
<dbReference type="PROSITE" id="PS50076">
    <property type="entry name" value="DNAJ_2"/>
    <property type="match status" value="1"/>
</dbReference>
<name>B8BSP6_THAPS</name>
<evidence type="ECO:0000313" key="2">
    <source>
        <dbReference type="EMBL" id="EED95579.1"/>
    </source>
</evidence>
<dbReference type="OMA" id="QAFDMVS"/>
<dbReference type="PaxDb" id="35128-Thaps30854"/>
<dbReference type="SUPFAM" id="SSF46565">
    <property type="entry name" value="Chaperone J-domain"/>
    <property type="match status" value="1"/>
</dbReference>
<dbReference type="PANTHER" id="PTHR45006">
    <property type="entry name" value="DNAJ-LIKE PROTEIN 1"/>
    <property type="match status" value="1"/>
</dbReference>
<dbReference type="CDD" id="cd06257">
    <property type="entry name" value="DnaJ"/>
    <property type="match status" value="1"/>
</dbReference>
<dbReference type="InterPro" id="IPR052814">
    <property type="entry name" value="Peroxisomal_DnaJ"/>
</dbReference>
<feature type="non-terminal residue" evidence="2">
    <location>
        <position position="1"/>
    </location>
</feature>
<keyword evidence="3" id="KW-1185">Reference proteome</keyword>
<dbReference type="KEGG" id="tps:THAPSDRAFT_30854"/>
<dbReference type="HOGENOM" id="CLU_017633_18_0_1"/>
<organism evidence="2 3">
    <name type="scientific">Thalassiosira pseudonana</name>
    <name type="common">Marine diatom</name>
    <name type="synonym">Cyclotella nana</name>
    <dbReference type="NCBI Taxonomy" id="35128"/>
    <lineage>
        <taxon>Eukaryota</taxon>
        <taxon>Sar</taxon>
        <taxon>Stramenopiles</taxon>
        <taxon>Ochrophyta</taxon>
        <taxon>Bacillariophyta</taxon>
        <taxon>Coscinodiscophyceae</taxon>
        <taxon>Thalassiosirophycidae</taxon>
        <taxon>Thalassiosirales</taxon>
        <taxon>Thalassiosiraceae</taxon>
        <taxon>Thalassiosira</taxon>
    </lineage>
</organism>
<reference evidence="2 3" key="1">
    <citation type="journal article" date="2004" name="Science">
        <title>The genome of the diatom Thalassiosira pseudonana: ecology, evolution, and metabolism.</title>
        <authorList>
            <person name="Armbrust E.V."/>
            <person name="Berges J.A."/>
            <person name="Bowler C."/>
            <person name="Green B.R."/>
            <person name="Martinez D."/>
            <person name="Putnam N.H."/>
            <person name="Zhou S."/>
            <person name="Allen A.E."/>
            <person name="Apt K.E."/>
            <person name="Bechner M."/>
            <person name="Brzezinski M.A."/>
            <person name="Chaal B.K."/>
            <person name="Chiovitti A."/>
            <person name="Davis A.K."/>
            <person name="Demarest M.S."/>
            <person name="Detter J.C."/>
            <person name="Glavina T."/>
            <person name="Goodstein D."/>
            <person name="Hadi M.Z."/>
            <person name="Hellsten U."/>
            <person name="Hildebrand M."/>
            <person name="Jenkins B.D."/>
            <person name="Jurka J."/>
            <person name="Kapitonov V.V."/>
            <person name="Kroger N."/>
            <person name="Lau W.W."/>
            <person name="Lane T.W."/>
            <person name="Larimer F.W."/>
            <person name="Lippmeier J.C."/>
            <person name="Lucas S."/>
            <person name="Medina M."/>
            <person name="Montsant A."/>
            <person name="Obornik M."/>
            <person name="Parker M.S."/>
            <person name="Palenik B."/>
            <person name="Pazour G.J."/>
            <person name="Richardson P.M."/>
            <person name="Rynearson T.A."/>
            <person name="Saito M.A."/>
            <person name="Schwartz D.C."/>
            <person name="Thamatrakoln K."/>
            <person name="Valentin K."/>
            <person name="Vardi A."/>
            <person name="Wilkerson F.P."/>
            <person name="Rokhsar D.S."/>
        </authorList>
    </citation>
    <scope>NUCLEOTIDE SEQUENCE [LARGE SCALE GENOMIC DNA]</scope>
    <source>
        <strain evidence="2 3">CCMP1335</strain>
    </source>
</reference>
<dbReference type="RefSeq" id="XP_002285938.1">
    <property type="nucleotide sequence ID" value="XM_002285902.1"/>
</dbReference>
<dbReference type="SMART" id="SM00271">
    <property type="entry name" value="DnaJ"/>
    <property type="match status" value="1"/>
</dbReference>
<feature type="domain" description="J" evidence="1">
    <location>
        <begin position="1"/>
        <end position="63"/>
    </location>
</feature>
<dbReference type="EMBL" id="CM000638">
    <property type="protein sequence ID" value="EED95579.1"/>
    <property type="molecule type" value="Genomic_DNA"/>
</dbReference>
<dbReference type="STRING" id="35128.B8BSP6"/>
<accession>B8BSP6</accession>
<dbReference type="InParanoid" id="B8BSP6"/>
<dbReference type="Gene3D" id="1.10.287.110">
    <property type="entry name" value="DnaJ domain"/>
    <property type="match status" value="1"/>
</dbReference>
<evidence type="ECO:0000259" key="1">
    <source>
        <dbReference type="PROSITE" id="PS50076"/>
    </source>
</evidence>